<dbReference type="GO" id="GO:0050660">
    <property type="term" value="F:flavin adenine dinucleotide binding"/>
    <property type="evidence" value="ECO:0007669"/>
    <property type="project" value="TreeGrafter"/>
</dbReference>
<dbReference type="GO" id="GO:0005829">
    <property type="term" value="C:cytosol"/>
    <property type="evidence" value="ECO:0007669"/>
    <property type="project" value="TreeGrafter"/>
</dbReference>
<protein>
    <submittedName>
        <fullName evidence="2">Protoporphyrinogen oxidase</fullName>
    </submittedName>
</protein>
<dbReference type="InterPro" id="IPR002937">
    <property type="entry name" value="Amino_oxidase"/>
</dbReference>
<name>A0A2G6KH31_9BACT</name>
<dbReference type="GO" id="GO:0016491">
    <property type="term" value="F:oxidoreductase activity"/>
    <property type="evidence" value="ECO:0007669"/>
    <property type="project" value="InterPro"/>
</dbReference>
<dbReference type="EMBL" id="PDSK01000070">
    <property type="protein sequence ID" value="PIE34945.1"/>
    <property type="molecule type" value="Genomic_DNA"/>
</dbReference>
<dbReference type="GO" id="GO:0008767">
    <property type="term" value="F:UDP-galactopyranose mutase activity"/>
    <property type="evidence" value="ECO:0007669"/>
    <property type="project" value="TreeGrafter"/>
</dbReference>
<dbReference type="PANTHER" id="PTHR21197:SF0">
    <property type="entry name" value="UDP-GALACTOPYRANOSE MUTASE"/>
    <property type="match status" value="1"/>
</dbReference>
<dbReference type="InterPro" id="IPR036188">
    <property type="entry name" value="FAD/NAD-bd_sf"/>
</dbReference>
<dbReference type="PANTHER" id="PTHR21197">
    <property type="entry name" value="UDP-GALACTOPYRANOSE MUTASE"/>
    <property type="match status" value="1"/>
</dbReference>
<organism evidence="2 3">
    <name type="scientific">candidate division KSB3 bacterium</name>
    <dbReference type="NCBI Taxonomy" id="2044937"/>
    <lineage>
        <taxon>Bacteria</taxon>
        <taxon>candidate division KSB3</taxon>
    </lineage>
</organism>
<gene>
    <name evidence="2" type="ORF">CSA56_06165</name>
</gene>
<dbReference type="Gene3D" id="3.50.50.60">
    <property type="entry name" value="FAD/NAD(P)-binding domain"/>
    <property type="match status" value="1"/>
</dbReference>
<reference evidence="2 3" key="1">
    <citation type="submission" date="2017-10" db="EMBL/GenBank/DDBJ databases">
        <title>Novel microbial diversity and functional potential in the marine mammal oral microbiome.</title>
        <authorList>
            <person name="Dudek N.K."/>
            <person name="Sun C.L."/>
            <person name="Burstein D."/>
            <person name="Kantor R.S."/>
            <person name="Aliaga Goltsman D.S."/>
            <person name="Bik E.M."/>
            <person name="Thomas B.C."/>
            <person name="Banfield J.F."/>
            <person name="Relman D.A."/>
        </authorList>
    </citation>
    <scope>NUCLEOTIDE SEQUENCE [LARGE SCALE GENOMIC DNA]</scope>
    <source>
        <strain evidence="2">DOLJORAL78_47_16</strain>
    </source>
</reference>
<dbReference type="SUPFAM" id="SSF51905">
    <property type="entry name" value="FAD/NAD(P)-binding domain"/>
    <property type="match status" value="1"/>
</dbReference>
<evidence type="ECO:0000259" key="1">
    <source>
        <dbReference type="Pfam" id="PF01593"/>
    </source>
</evidence>
<proteinExistence type="predicted"/>
<evidence type="ECO:0000313" key="3">
    <source>
        <dbReference type="Proteomes" id="UP000230821"/>
    </source>
</evidence>
<evidence type="ECO:0000313" key="2">
    <source>
        <dbReference type="EMBL" id="PIE34945.1"/>
    </source>
</evidence>
<feature type="domain" description="Amine oxidase" evidence="1">
    <location>
        <begin position="12"/>
        <end position="431"/>
    </location>
</feature>
<dbReference type="AlphaFoldDB" id="A0A2G6KH31"/>
<dbReference type="Pfam" id="PF01593">
    <property type="entry name" value="Amino_oxidase"/>
    <property type="match status" value="1"/>
</dbReference>
<accession>A0A2G6KH31</accession>
<sequence length="434" mass="49537">MGQQIGILGAGLSGLSAAYHLGTGYDIFEQEAEVGGLCRTIEHDGFVFDYTGHLLHLRDDSVRQLITMFLPDCFQLHQRRANIYSQGRCIDYPFQANIHGLPVETIKECILGFVDSLIRHTSSNSSQKSLSFREWVLETFGAGVARYFMFPYNQKLWKTRLDEMAADWVAWSIPKPTFEEFLNGALGIKNSDFGYNPTFLYPESGGIFQLPLAFLSSLQADKLHLRKKVVAVDAQKRLVTFDDRSSYHYDRLISTLPLKTFVGLLQNIPESIRNAADHLRYISVYDINIGVNRPYISDQHWSYFPEPEFIFYRIGFPMNFSKNVVPEGCSSMYVEVSALPHEEYAEETLLEQVYDGLYRCGLLKKTDEILVADVLRLDCAYVIHDLYRSRALATILPCLEQYKISSIGRYGAWEYNSMEGAILAGKQIAKRLRL</sequence>
<dbReference type="Proteomes" id="UP000230821">
    <property type="component" value="Unassembled WGS sequence"/>
</dbReference>
<comment type="caution">
    <text evidence="2">The sequence shown here is derived from an EMBL/GenBank/DDBJ whole genome shotgun (WGS) entry which is preliminary data.</text>
</comment>